<dbReference type="CDD" id="cd03454">
    <property type="entry name" value="YdeM"/>
    <property type="match status" value="1"/>
</dbReference>
<reference evidence="2 3" key="1">
    <citation type="submission" date="2019-02" db="EMBL/GenBank/DDBJ databases">
        <title>Genomic Encyclopedia of Type Strains, Phase IV (KMG-IV): sequencing the most valuable type-strain genomes for metagenomic binning, comparative biology and taxonomic classification.</title>
        <authorList>
            <person name="Goeker M."/>
        </authorList>
    </citation>
    <scope>NUCLEOTIDE SEQUENCE [LARGE SCALE GENOMIC DNA]</scope>
    <source>
        <strain evidence="2 3">DSM 21223</strain>
    </source>
</reference>
<dbReference type="InterPro" id="IPR029069">
    <property type="entry name" value="HotDog_dom_sf"/>
</dbReference>
<dbReference type="InterPro" id="IPR002539">
    <property type="entry name" value="MaoC-like_dom"/>
</dbReference>
<feature type="domain" description="MaoC-like" evidence="1">
    <location>
        <begin position="28"/>
        <end position="130"/>
    </location>
</feature>
<dbReference type="Gene3D" id="3.10.129.10">
    <property type="entry name" value="Hotdog Thioesterase"/>
    <property type="match status" value="1"/>
</dbReference>
<name>A0ABY0INS5_9RHOO</name>
<evidence type="ECO:0000259" key="1">
    <source>
        <dbReference type="Pfam" id="PF01575"/>
    </source>
</evidence>
<dbReference type="Pfam" id="PF01575">
    <property type="entry name" value="MaoC_dehydratas"/>
    <property type="match status" value="1"/>
</dbReference>
<dbReference type="PANTHER" id="PTHR43664">
    <property type="entry name" value="MONOAMINE OXIDASE-RELATED"/>
    <property type="match status" value="1"/>
</dbReference>
<gene>
    <name evidence="2" type="ORF">EV678_2184</name>
</gene>
<evidence type="ECO:0000313" key="2">
    <source>
        <dbReference type="EMBL" id="RZT76309.1"/>
    </source>
</evidence>
<dbReference type="InterPro" id="IPR052342">
    <property type="entry name" value="MCH/BMMD"/>
</dbReference>
<accession>A0ABY0INS5</accession>
<dbReference type="Proteomes" id="UP000292136">
    <property type="component" value="Unassembled WGS sequence"/>
</dbReference>
<organism evidence="2 3">
    <name type="scientific">Azospira oryzae</name>
    <dbReference type="NCBI Taxonomy" id="146939"/>
    <lineage>
        <taxon>Bacteria</taxon>
        <taxon>Pseudomonadati</taxon>
        <taxon>Pseudomonadota</taxon>
        <taxon>Betaproteobacteria</taxon>
        <taxon>Rhodocyclales</taxon>
        <taxon>Rhodocyclaceae</taxon>
        <taxon>Azospira</taxon>
    </lineage>
</organism>
<proteinExistence type="predicted"/>
<dbReference type="PANTHER" id="PTHR43664:SF1">
    <property type="entry name" value="BETA-METHYLMALYL-COA DEHYDRATASE"/>
    <property type="match status" value="1"/>
</dbReference>
<keyword evidence="3" id="KW-1185">Reference proteome</keyword>
<comment type="caution">
    <text evidence="2">The sequence shown here is derived from an EMBL/GenBank/DDBJ whole genome shotgun (WGS) entry which is preliminary data.</text>
</comment>
<dbReference type="SUPFAM" id="SSF54637">
    <property type="entry name" value="Thioesterase/thiol ester dehydrase-isomerase"/>
    <property type="match status" value="1"/>
</dbReference>
<sequence length="166" mass="18132">MEDFFVSLPFPIPSAPSMSPLFLDDLSPGQRFTTPGVTLTEAEIIDFAWRYDPQPFHLDVNAAAESPYGGLIASGFQSLALAFRLFIQSGIFSRSSIGSPGIDELRWLAPVRPGDTLHTEIEVLEVKPSSSKPDRGIARLKYVAANQRGEAVLSFIVMHLLKRAGA</sequence>
<evidence type="ECO:0000313" key="3">
    <source>
        <dbReference type="Proteomes" id="UP000292136"/>
    </source>
</evidence>
<dbReference type="EMBL" id="SHKM01000002">
    <property type="protein sequence ID" value="RZT76309.1"/>
    <property type="molecule type" value="Genomic_DNA"/>
</dbReference>
<protein>
    <submittedName>
        <fullName evidence="2">Acyl dehydratase</fullName>
    </submittedName>
</protein>